<evidence type="ECO:0000259" key="1">
    <source>
        <dbReference type="Pfam" id="PF08501"/>
    </source>
</evidence>
<dbReference type="OrthoDB" id="204377at2759"/>
<dbReference type="InterPro" id="IPR036291">
    <property type="entry name" value="NAD(P)-bd_dom_sf"/>
</dbReference>
<keyword evidence="3" id="KW-1185">Reference proteome</keyword>
<dbReference type="PANTHER" id="PTHR21089:SF1">
    <property type="entry name" value="BIFUNCTIONAL 3-DEHYDROQUINATE DEHYDRATASE_SHIKIMATE DEHYDROGENASE, CHLOROPLASTIC"/>
    <property type="match status" value="1"/>
</dbReference>
<reference evidence="2" key="2">
    <citation type="journal article" date="2023" name="IMA Fungus">
        <title>Comparative genomic study of the Penicillium genus elucidates a diverse pangenome and 15 lateral gene transfer events.</title>
        <authorList>
            <person name="Petersen C."/>
            <person name="Sorensen T."/>
            <person name="Nielsen M.R."/>
            <person name="Sondergaard T.E."/>
            <person name="Sorensen J.L."/>
            <person name="Fitzpatrick D.A."/>
            <person name="Frisvad J.C."/>
            <person name="Nielsen K.L."/>
        </authorList>
    </citation>
    <scope>NUCLEOTIDE SEQUENCE</scope>
    <source>
        <strain evidence="2">IBT 29677</strain>
    </source>
</reference>
<evidence type="ECO:0000313" key="3">
    <source>
        <dbReference type="Proteomes" id="UP001147747"/>
    </source>
</evidence>
<dbReference type="RefSeq" id="XP_056493980.1">
    <property type="nucleotide sequence ID" value="XM_056625398.1"/>
</dbReference>
<dbReference type="GO" id="GO:0009423">
    <property type="term" value="P:chorismate biosynthetic process"/>
    <property type="evidence" value="ECO:0007669"/>
    <property type="project" value="TreeGrafter"/>
</dbReference>
<dbReference type="GeneID" id="81364378"/>
<evidence type="ECO:0000313" key="2">
    <source>
        <dbReference type="EMBL" id="KAJ5414134.1"/>
    </source>
</evidence>
<dbReference type="Gene3D" id="3.40.50.720">
    <property type="entry name" value="NAD(P)-binding Rossmann-like Domain"/>
    <property type="match status" value="1"/>
</dbReference>
<dbReference type="InterPro" id="IPR046346">
    <property type="entry name" value="Aminoacid_DH-like_N_sf"/>
</dbReference>
<name>A0A9W9WBK0_9EURO</name>
<reference evidence="2" key="1">
    <citation type="submission" date="2022-12" db="EMBL/GenBank/DDBJ databases">
        <authorList>
            <person name="Petersen C."/>
        </authorList>
    </citation>
    <scope>NUCLEOTIDE SEQUENCE</scope>
    <source>
        <strain evidence="2">IBT 29677</strain>
    </source>
</reference>
<dbReference type="SUPFAM" id="SSF51735">
    <property type="entry name" value="NAD(P)-binding Rossmann-fold domains"/>
    <property type="match status" value="1"/>
</dbReference>
<dbReference type="Proteomes" id="UP001147747">
    <property type="component" value="Unassembled WGS sequence"/>
</dbReference>
<accession>A0A9W9WBK0</accession>
<dbReference type="InterPro" id="IPR013708">
    <property type="entry name" value="Shikimate_DH-bd_N"/>
</dbReference>
<dbReference type="GO" id="GO:0004764">
    <property type="term" value="F:shikimate 3-dehydrogenase (NADP+) activity"/>
    <property type="evidence" value="ECO:0007669"/>
    <property type="project" value="InterPro"/>
</dbReference>
<gene>
    <name evidence="2" type="ORF">N7509_000761</name>
</gene>
<dbReference type="GO" id="GO:0019632">
    <property type="term" value="P:shikimate metabolic process"/>
    <property type="evidence" value="ECO:0007669"/>
    <property type="project" value="TreeGrafter"/>
</dbReference>
<protein>
    <recommendedName>
        <fullName evidence="1">Shikimate dehydrogenase substrate binding N-terminal domain-containing protein</fullName>
    </recommendedName>
</protein>
<dbReference type="EMBL" id="JAPZBU010000003">
    <property type="protein sequence ID" value="KAJ5414134.1"/>
    <property type="molecule type" value="Genomic_DNA"/>
</dbReference>
<organism evidence="2 3">
    <name type="scientific">Penicillium cosmopolitanum</name>
    <dbReference type="NCBI Taxonomy" id="1131564"/>
    <lineage>
        <taxon>Eukaryota</taxon>
        <taxon>Fungi</taxon>
        <taxon>Dikarya</taxon>
        <taxon>Ascomycota</taxon>
        <taxon>Pezizomycotina</taxon>
        <taxon>Eurotiomycetes</taxon>
        <taxon>Eurotiomycetidae</taxon>
        <taxon>Eurotiales</taxon>
        <taxon>Aspergillaceae</taxon>
        <taxon>Penicillium</taxon>
    </lineage>
</organism>
<sequence length="322" mass="35124">MDILQQSYTYGSSPLTSTSKSVSHNALLFGANISKSLSPLLHGILFKSKNAIWRYGKVQTTDQAEFKARLTANDTIGTSITMPNKVTFGKALDHLTEEAHVIGAVNTSFVRVAPNGRRLYIGTNTDCVGIREAISHRHPSAKSATDGRAAMVIGGGGAARSAVYALWKWFGPSEIYIVNRLESEVEDIVKHFTVAIPSIKLRHIKSIDTAQQMPAPYIIIGTIPDSTPTEPGEVLCARICDIFLRKSEKGLLVDMCYMPSPQTHLIMTAQGQGWNTIVGTEVLVRVCVAQQILWVEEEPNEKGVQHALAAIGEKTKTKLAKL</sequence>
<dbReference type="InterPro" id="IPR022893">
    <property type="entry name" value="Shikimate_DH_fam"/>
</dbReference>
<dbReference type="SUPFAM" id="SSF53223">
    <property type="entry name" value="Aminoacid dehydrogenase-like, N-terminal domain"/>
    <property type="match status" value="1"/>
</dbReference>
<proteinExistence type="predicted"/>
<dbReference type="Pfam" id="PF08501">
    <property type="entry name" value="Shikimate_dh_N"/>
    <property type="match status" value="1"/>
</dbReference>
<feature type="domain" description="Shikimate dehydrogenase substrate binding N-terminal" evidence="1">
    <location>
        <begin position="28"/>
        <end position="107"/>
    </location>
</feature>
<comment type="caution">
    <text evidence="2">The sequence shown here is derived from an EMBL/GenBank/DDBJ whole genome shotgun (WGS) entry which is preliminary data.</text>
</comment>
<dbReference type="Gene3D" id="3.40.50.10860">
    <property type="entry name" value="Leucine Dehydrogenase, chain A, domain 1"/>
    <property type="match status" value="1"/>
</dbReference>
<dbReference type="AlphaFoldDB" id="A0A9W9WBK0"/>
<dbReference type="PANTHER" id="PTHR21089">
    <property type="entry name" value="SHIKIMATE DEHYDROGENASE"/>
    <property type="match status" value="1"/>
</dbReference>